<protein>
    <recommendedName>
        <fullName evidence="9">Fructose-1,6-bisphosphatase class 1</fullName>
        <shortName evidence="9">FBPase class 1</shortName>
        <ecNumber evidence="9">3.1.3.11</ecNumber>
    </recommendedName>
    <alternativeName>
        <fullName evidence="9">D-fructose-1,6-bisphosphate 1-phosphohydrolase class 1</fullName>
    </alternativeName>
</protein>
<evidence type="ECO:0000256" key="7">
    <source>
        <dbReference type="ARBA" id="ARBA00022842"/>
    </source>
</evidence>
<feature type="binding site" evidence="9">
    <location>
        <position position="262"/>
    </location>
    <ligand>
        <name>Mg(2+)</name>
        <dbReference type="ChEBI" id="CHEBI:18420"/>
        <label>2</label>
    </ligand>
</feature>
<comment type="similarity">
    <text evidence="3 9 10">Belongs to the FBPase class 1 family.</text>
</comment>
<dbReference type="RefSeq" id="WP_127189700.1">
    <property type="nucleotide sequence ID" value="NZ_RZNJ01000007.1"/>
</dbReference>
<dbReference type="GO" id="GO:0006002">
    <property type="term" value="P:fructose 6-phosphate metabolic process"/>
    <property type="evidence" value="ECO:0007669"/>
    <property type="project" value="TreeGrafter"/>
</dbReference>
<dbReference type="SUPFAM" id="SSF56655">
    <property type="entry name" value="Carbohydrate phosphatase"/>
    <property type="match status" value="1"/>
</dbReference>
<evidence type="ECO:0000313" key="13">
    <source>
        <dbReference type="EMBL" id="RUT28565.1"/>
    </source>
</evidence>
<comment type="caution">
    <text evidence="9">Lacks conserved residue(s) required for the propagation of feature annotation.</text>
</comment>
<comment type="pathway">
    <text evidence="2">Carbohydrate biosynthesis; Calvin cycle.</text>
</comment>
<evidence type="ECO:0000256" key="4">
    <source>
        <dbReference type="ARBA" id="ARBA00022490"/>
    </source>
</evidence>
<dbReference type="PIRSF" id="PIRSF500210">
    <property type="entry name" value="FBPtase"/>
    <property type="match status" value="1"/>
</dbReference>
<evidence type="ECO:0000256" key="2">
    <source>
        <dbReference type="ARBA" id="ARBA00005215"/>
    </source>
</evidence>
<feature type="domain" description="Fructose-1-6-bisphosphatase class I N-terminal" evidence="11">
    <location>
        <begin position="13"/>
        <end position="184"/>
    </location>
</feature>
<evidence type="ECO:0000259" key="11">
    <source>
        <dbReference type="Pfam" id="PF00316"/>
    </source>
</evidence>
<evidence type="ECO:0000256" key="9">
    <source>
        <dbReference type="HAMAP-Rule" id="MF_01855"/>
    </source>
</evidence>
<dbReference type="GO" id="GO:0005986">
    <property type="term" value="P:sucrose biosynthetic process"/>
    <property type="evidence" value="ECO:0007669"/>
    <property type="project" value="TreeGrafter"/>
</dbReference>
<sequence>MSRINLGDWLAKDSEARLASVILDVASACVEISRLVRGGALSGALGEAGAVNVQGETQKKLDVLSNEICKARLGANAAIAAIASEEEDHAVGFERPDAPFLVAFDPLDGSSNIDVNVTIGTIFSVLPHRGGEAGDDAFLQPGRNQLASGYVSYGPQTCLMLALGGKTLQFTLDPATETFILTHERIVMPGGTPMIGANLSNLARWATPISEAARACLDGGTHNQRWVGSMVADIHRMLHQGGVFLYPGQVDKPNGKLRLLYECNPIALLVANAGGASFFGARRVLEIEPETLHQRIGFASGDPELLTLLRVTA</sequence>
<feature type="binding site" evidence="9">
    <location>
        <position position="108"/>
    </location>
    <ligand>
        <name>Mg(2+)</name>
        <dbReference type="ChEBI" id="CHEBI:18420"/>
        <label>2</label>
    </ligand>
</feature>
<comment type="cofactor">
    <cofactor evidence="9">
        <name>Mg(2+)</name>
        <dbReference type="ChEBI" id="CHEBI:18420"/>
    </cofactor>
    <text evidence="9">Binds 2 magnesium ions per subunit.</text>
</comment>
<dbReference type="Proteomes" id="UP000281547">
    <property type="component" value="Unassembled WGS sequence"/>
</dbReference>
<comment type="subcellular location">
    <subcellularLocation>
        <location evidence="9">Cytoplasm</location>
    </subcellularLocation>
</comment>
<proteinExistence type="inferred from homology"/>
<comment type="catalytic activity">
    <reaction evidence="1 9">
        <text>beta-D-fructose 1,6-bisphosphate + H2O = beta-D-fructose 6-phosphate + phosphate</text>
        <dbReference type="Rhea" id="RHEA:11064"/>
        <dbReference type="ChEBI" id="CHEBI:15377"/>
        <dbReference type="ChEBI" id="CHEBI:32966"/>
        <dbReference type="ChEBI" id="CHEBI:43474"/>
        <dbReference type="ChEBI" id="CHEBI:57634"/>
        <dbReference type="EC" id="3.1.3.11"/>
    </reaction>
</comment>
<dbReference type="EC" id="3.1.3.11" evidence="9"/>
<evidence type="ECO:0000256" key="3">
    <source>
        <dbReference type="ARBA" id="ARBA00010941"/>
    </source>
</evidence>
<keyword evidence="4 9" id="KW-0963">Cytoplasm</keyword>
<name>A0A433X3C1_9HYPH</name>
<evidence type="ECO:0000259" key="12">
    <source>
        <dbReference type="Pfam" id="PF18913"/>
    </source>
</evidence>
<dbReference type="Pfam" id="PF00316">
    <property type="entry name" value="FBPase"/>
    <property type="match status" value="1"/>
</dbReference>
<dbReference type="PANTHER" id="PTHR11556">
    <property type="entry name" value="FRUCTOSE-1,6-BISPHOSPHATASE-RELATED"/>
    <property type="match status" value="1"/>
</dbReference>
<dbReference type="Pfam" id="PF18913">
    <property type="entry name" value="FBPase_C"/>
    <property type="match status" value="1"/>
</dbReference>
<keyword evidence="6 9" id="KW-0378">Hydrolase</keyword>
<accession>A0A433X3C1</accession>
<feature type="binding site" evidence="9">
    <location>
        <position position="105"/>
    </location>
    <ligand>
        <name>Mg(2+)</name>
        <dbReference type="ChEBI" id="CHEBI:18420"/>
        <label>2</label>
    </ligand>
</feature>
<dbReference type="PROSITE" id="PS00124">
    <property type="entry name" value="FBPASE"/>
    <property type="match status" value="1"/>
</dbReference>
<evidence type="ECO:0000256" key="10">
    <source>
        <dbReference type="RuleBase" id="RU000508"/>
    </source>
</evidence>
<evidence type="ECO:0000256" key="1">
    <source>
        <dbReference type="ARBA" id="ARBA00001273"/>
    </source>
</evidence>
<dbReference type="Gene3D" id="3.40.190.80">
    <property type="match status" value="1"/>
</dbReference>
<dbReference type="EMBL" id="RZNJ01000007">
    <property type="protein sequence ID" value="RUT28565.1"/>
    <property type="molecule type" value="Genomic_DNA"/>
</dbReference>
<comment type="subunit">
    <text evidence="9">Homotetramer.</text>
</comment>
<dbReference type="GO" id="GO:0006094">
    <property type="term" value="P:gluconeogenesis"/>
    <property type="evidence" value="ECO:0007669"/>
    <property type="project" value="UniProtKB-UniRule"/>
</dbReference>
<gene>
    <name evidence="9" type="primary">fbp</name>
    <name evidence="13" type="ORF">EMQ25_16450</name>
</gene>
<evidence type="ECO:0000256" key="8">
    <source>
        <dbReference type="ARBA" id="ARBA00023277"/>
    </source>
</evidence>
<evidence type="ECO:0000313" key="14">
    <source>
        <dbReference type="Proteomes" id="UP000281547"/>
    </source>
</evidence>
<dbReference type="Gene3D" id="3.30.540.10">
    <property type="entry name" value="Fructose-1,6-Bisphosphatase, subunit A, domain 1"/>
    <property type="match status" value="1"/>
</dbReference>
<feature type="binding site" evidence="9">
    <location>
        <position position="198"/>
    </location>
    <ligand>
        <name>substrate</name>
    </ligand>
</feature>
<feature type="binding site" evidence="9">
    <location>
        <position position="107"/>
    </location>
    <ligand>
        <name>Mg(2+)</name>
        <dbReference type="ChEBI" id="CHEBI:18420"/>
        <label>1</label>
    </ligand>
</feature>
<dbReference type="PANTHER" id="PTHR11556:SF35">
    <property type="entry name" value="SEDOHEPTULOSE-1,7-BISPHOSPHATASE, CHLOROPLASTIC"/>
    <property type="match status" value="1"/>
</dbReference>
<feature type="binding site" evidence="9">
    <location>
        <position position="256"/>
    </location>
    <ligand>
        <name>substrate</name>
    </ligand>
</feature>
<dbReference type="AlphaFoldDB" id="A0A433X3C1"/>
<dbReference type="InterPro" id="IPR033391">
    <property type="entry name" value="FBPase_N"/>
</dbReference>
<dbReference type="GO" id="GO:0006000">
    <property type="term" value="P:fructose metabolic process"/>
    <property type="evidence" value="ECO:0007669"/>
    <property type="project" value="TreeGrafter"/>
</dbReference>
<dbReference type="GO" id="GO:0005829">
    <property type="term" value="C:cytosol"/>
    <property type="evidence" value="ECO:0007669"/>
    <property type="project" value="TreeGrafter"/>
</dbReference>
<organism evidence="13 14">
    <name type="scientific">Arsenicitalea aurantiaca</name>
    <dbReference type="NCBI Taxonomy" id="1783274"/>
    <lineage>
        <taxon>Bacteria</taxon>
        <taxon>Pseudomonadati</taxon>
        <taxon>Pseudomonadota</taxon>
        <taxon>Alphaproteobacteria</taxon>
        <taxon>Hyphomicrobiales</taxon>
        <taxon>Devosiaceae</taxon>
        <taxon>Arsenicitalea</taxon>
    </lineage>
</organism>
<keyword evidence="14" id="KW-1185">Reference proteome</keyword>
<reference evidence="13 14" key="1">
    <citation type="journal article" date="2016" name="Int. J. Syst. Evol. Microbiol.">
        <title>Arsenicitalea aurantiaca gen. nov., sp. nov., a new member of the family Hyphomicrobiaceae, isolated from high-arsenic sediment.</title>
        <authorList>
            <person name="Mu Y."/>
            <person name="Zhou L."/>
            <person name="Zeng X.C."/>
            <person name="Liu L."/>
            <person name="Pan Y."/>
            <person name="Chen X."/>
            <person name="Wang J."/>
            <person name="Li S."/>
            <person name="Li W.J."/>
            <person name="Wang Y."/>
        </authorList>
    </citation>
    <scope>NUCLEOTIDE SEQUENCE [LARGE SCALE GENOMIC DNA]</scope>
    <source>
        <strain evidence="13 14">42-50</strain>
    </source>
</reference>
<dbReference type="CDD" id="cd00354">
    <property type="entry name" value="FBPase"/>
    <property type="match status" value="1"/>
</dbReference>
<dbReference type="PRINTS" id="PR00115">
    <property type="entry name" value="F16BPHPHTASE"/>
</dbReference>
<dbReference type="InterPro" id="IPR028343">
    <property type="entry name" value="FBPtase"/>
</dbReference>
<keyword evidence="8 9" id="KW-0119">Carbohydrate metabolism</keyword>
<feature type="binding site" evidence="9">
    <location>
        <begin position="108"/>
        <end position="111"/>
    </location>
    <ligand>
        <name>substrate</name>
    </ligand>
</feature>
<dbReference type="HAMAP" id="MF_01855">
    <property type="entry name" value="FBPase_class1"/>
    <property type="match status" value="1"/>
</dbReference>
<dbReference type="GO" id="GO:0030388">
    <property type="term" value="P:fructose 1,6-bisphosphate metabolic process"/>
    <property type="evidence" value="ECO:0007669"/>
    <property type="project" value="TreeGrafter"/>
</dbReference>
<feature type="binding site" evidence="9">
    <location>
        <position position="85"/>
    </location>
    <ligand>
        <name>Mg(2+)</name>
        <dbReference type="ChEBI" id="CHEBI:18420"/>
        <label>1</label>
    </ligand>
</feature>
<keyword evidence="5 9" id="KW-0479">Metal-binding</keyword>
<evidence type="ECO:0000256" key="5">
    <source>
        <dbReference type="ARBA" id="ARBA00022723"/>
    </source>
</evidence>
<evidence type="ECO:0000256" key="6">
    <source>
        <dbReference type="ARBA" id="ARBA00022801"/>
    </source>
</evidence>
<dbReference type="OrthoDB" id="9806756at2"/>
<comment type="caution">
    <text evidence="13">The sequence shown here is derived from an EMBL/GenBank/DDBJ whole genome shotgun (WGS) entry which is preliminary data.</text>
</comment>
<dbReference type="GO" id="GO:0042132">
    <property type="term" value="F:fructose 1,6-bisphosphate 1-phosphatase activity"/>
    <property type="evidence" value="ECO:0007669"/>
    <property type="project" value="UniProtKB-UniRule"/>
</dbReference>
<feature type="binding site" evidence="9">
    <location>
        <position position="105"/>
    </location>
    <ligand>
        <name>Mg(2+)</name>
        <dbReference type="ChEBI" id="CHEBI:18420"/>
        <label>1</label>
    </ligand>
</feature>
<dbReference type="InterPro" id="IPR000146">
    <property type="entry name" value="FBPase_class-1"/>
</dbReference>
<dbReference type="GO" id="GO:0000287">
    <property type="term" value="F:magnesium ion binding"/>
    <property type="evidence" value="ECO:0007669"/>
    <property type="project" value="UniProtKB-UniRule"/>
</dbReference>
<dbReference type="InterPro" id="IPR044015">
    <property type="entry name" value="FBPase_C_dom"/>
</dbReference>
<keyword evidence="7 9" id="KW-0460">Magnesium</keyword>
<feature type="domain" description="Fructose-1-6-bisphosphatase class 1 C-terminal" evidence="12">
    <location>
        <begin position="194"/>
        <end position="303"/>
    </location>
</feature>
<dbReference type="InterPro" id="IPR020548">
    <property type="entry name" value="Fructose_bisphosphatase_AS"/>
</dbReference>
<dbReference type="PIRSF" id="PIRSF000904">
    <property type="entry name" value="FBPtase_SBPase"/>
    <property type="match status" value="1"/>
</dbReference>